<evidence type="ECO:0000256" key="8">
    <source>
        <dbReference type="SAM" id="Phobius"/>
    </source>
</evidence>
<dbReference type="PANTHER" id="PTHR23513">
    <property type="entry name" value="INTEGRAL MEMBRANE EFFLUX PROTEIN-RELATED"/>
    <property type="match status" value="1"/>
</dbReference>
<feature type="transmembrane region" description="Helical" evidence="8">
    <location>
        <begin position="394"/>
        <end position="413"/>
    </location>
</feature>
<evidence type="ECO:0000256" key="4">
    <source>
        <dbReference type="ARBA" id="ARBA00022692"/>
    </source>
</evidence>
<dbReference type="InterPro" id="IPR010290">
    <property type="entry name" value="TM_effector"/>
</dbReference>
<comment type="subcellular location">
    <subcellularLocation>
        <location evidence="1">Cell membrane</location>
        <topology evidence="1">Multi-pass membrane protein</topology>
    </subcellularLocation>
</comment>
<protein>
    <submittedName>
        <fullName evidence="10">MFS transporter</fullName>
    </submittedName>
</protein>
<feature type="transmembrane region" description="Helical" evidence="8">
    <location>
        <begin position="331"/>
        <end position="348"/>
    </location>
</feature>
<dbReference type="Pfam" id="PF05977">
    <property type="entry name" value="MFS_3"/>
    <property type="match status" value="1"/>
</dbReference>
<dbReference type="SUPFAM" id="SSF103473">
    <property type="entry name" value="MFS general substrate transporter"/>
    <property type="match status" value="1"/>
</dbReference>
<evidence type="ECO:0000256" key="3">
    <source>
        <dbReference type="ARBA" id="ARBA00022475"/>
    </source>
</evidence>
<evidence type="ECO:0000256" key="5">
    <source>
        <dbReference type="ARBA" id="ARBA00022989"/>
    </source>
</evidence>
<dbReference type="GO" id="GO:0005886">
    <property type="term" value="C:plasma membrane"/>
    <property type="evidence" value="ECO:0007669"/>
    <property type="project" value="UniProtKB-SubCell"/>
</dbReference>
<feature type="transmembrane region" description="Helical" evidence="8">
    <location>
        <begin position="244"/>
        <end position="263"/>
    </location>
</feature>
<feature type="transmembrane region" description="Helical" evidence="8">
    <location>
        <begin position="275"/>
        <end position="296"/>
    </location>
</feature>
<dbReference type="AlphaFoldDB" id="A0A370K799"/>
<dbReference type="PANTHER" id="PTHR23513:SF11">
    <property type="entry name" value="STAPHYLOFERRIN A TRANSPORTER"/>
    <property type="match status" value="1"/>
</dbReference>
<feature type="transmembrane region" description="Helical" evidence="8">
    <location>
        <begin position="189"/>
        <end position="209"/>
    </location>
</feature>
<dbReference type="InterPro" id="IPR036259">
    <property type="entry name" value="MFS_trans_sf"/>
</dbReference>
<evidence type="ECO:0000256" key="1">
    <source>
        <dbReference type="ARBA" id="ARBA00004651"/>
    </source>
</evidence>
<dbReference type="Proteomes" id="UP000254711">
    <property type="component" value="Unassembled WGS sequence"/>
</dbReference>
<keyword evidence="2" id="KW-0813">Transport</keyword>
<evidence type="ECO:0000256" key="2">
    <source>
        <dbReference type="ARBA" id="ARBA00022448"/>
    </source>
</evidence>
<dbReference type="PROSITE" id="PS50850">
    <property type="entry name" value="MFS"/>
    <property type="match status" value="1"/>
</dbReference>
<dbReference type="EMBL" id="QQSY01000002">
    <property type="protein sequence ID" value="RDI98503.1"/>
    <property type="molecule type" value="Genomic_DNA"/>
</dbReference>
<sequence>MLQSTTPQVDAKPEEPAGQPRESGILAPLRVAVFRNIWFANLAGNLGTWAQSVAVAWVITAGHAGPVQVAMVQVASAAPLVLLSIATGVLADNYDKRKIMLAGQVVEMTGAVFLTALAFIGRLDPTLLILAVLWISLGSAITVPAWQSAVGEQVPHEMVGSAVLLNGVNYNVARAVGPALGGVMLSVLAPSWVFLLNTFSYVGLLFALWQWRHVLPERRLPPEGIREGMVAALRFTWNSTVTRLAMLRSFMFGFTASVIWALLPLVAREHPGGDAALYGYMLGTLGVGAIIGSVLVPRLRGAIGSSRLISVAAGTLSVMVALVAYGRTLEVMMPALGVAGACWIAALTEYNSNVQLLVPSWVKARALALYQTALFAGLASGSFLWGHLAASMSVSGAMLSSAIVMAITTMLAYHSQFPQLDAAAMKLVMWNRTHAPELVFNHEQGDVAMSIEYHIPAERVGQFVALADSLRRLRLRNGGRYWGMFRDLRDERVWREVLLVENWLQHLRMLDRMTLADKALIEQVRALHDGEEPPRITLSVTYQSIRYDDDRRDAGADV</sequence>
<evidence type="ECO:0000259" key="9">
    <source>
        <dbReference type="PROSITE" id="PS50850"/>
    </source>
</evidence>
<organism evidence="10 11">
    <name type="scientific">Dyella solisilvae</name>
    <dbReference type="NCBI Taxonomy" id="1920168"/>
    <lineage>
        <taxon>Bacteria</taxon>
        <taxon>Pseudomonadati</taxon>
        <taxon>Pseudomonadota</taxon>
        <taxon>Gammaproteobacteria</taxon>
        <taxon>Lysobacterales</taxon>
        <taxon>Rhodanobacteraceae</taxon>
        <taxon>Dyella</taxon>
    </lineage>
</organism>
<feature type="domain" description="Major facilitator superfamily (MFS) profile" evidence="9">
    <location>
        <begin position="33"/>
        <end position="420"/>
    </location>
</feature>
<reference evidence="10 11" key="1">
    <citation type="submission" date="2018-07" db="EMBL/GenBank/DDBJ databases">
        <title>Dyella solisilvae sp. nov., isolated from the pine and broad-leaved mixed forest soil.</title>
        <authorList>
            <person name="Gao Z."/>
            <person name="Qiu L."/>
        </authorList>
    </citation>
    <scope>NUCLEOTIDE SEQUENCE [LARGE SCALE GENOMIC DNA]</scope>
    <source>
        <strain evidence="10 11">DHG54</strain>
    </source>
</reference>
<dbReference type="OrthoDB" id="9775268at2"/>
<feature type="transmembrane region" description="Helical" evidence="8">
    <location>
        <begin position="71"/>
        <end position="92"/>
    </location>
</feature>
<evidence type="ECO:0000256" key="6">
    <source>
        <dbReference type="ARBA" id="ARBA00023136"/>
    </source>
</evidence>
<evidence type="ECO:0000313" key="10">
    <source>
        <dbReference type="EMBL" id="RDI98503.1"/>
    </source>
</evidence>
<name>A0A370K799_9GAMM</name>
<feature type="region of interest" description="Disordered" evidence="7">
    <location>
        <begin position="1"/>
        <end position="21"/>
    </location>
</feature>
<dbReference type="CDD" id="cd06173">
    <property type="entry name" value="MFS_MefA_like"/>
    <property type="match status" value="1"/>
</dbReference>
<keyword evidence="11" id="KW-1185">Reference proteome</keyword>
<feature type="transmembrane region" description="Helical" evidence="8">
    <location>
        <begin position="38"/>
        <end position="59"/>
    </location>
</feature>
<evidence type="ECO:0000256" key="7">
    <source>
        <dbReference type="SAM" id="MobiDB-lite"/>
    </source>
</evidence>
<feature type="transmembrane region" description="Helical" evidence="8">
    <location>
        <begin position="308"/>
        <end position="325"/>
    </location>
</feature>
<keyword evidence="4 8" id="KW-0812">Transmembrane</keyword>
<accession>A0A370K799</accession>
<evidence type="ECO:0000313" key="11">
    <source>
        <dbReference type="Proteomes" id="UP000254711"/>
    </source>
</evidence>
<proteinExistence type="predicted"/>
<comment type="caution">
    <text evidence="10">The sequence shown here is derived from an EMBL/GenBank/DDBJ whole genome shotgun (WGS) entry which is preliminary data.</text>
</comment>
<keyword evidence="5 8" id="KW-1133">Transmembrane helix</keyword>
<keyword evidence="6 8" id="KW-0472">Membrane</keyword>
<gene>
    <name evidence="10" type="ORF">DVT68_08185</name>
</gene>
<dbReference type="GO" id="GO:0022857">
    <property type="term" value="F:transmembrane transporter activity"/>
    <property type="evidence" value="ECO:0007669"/>
    <property type="project" value="InterPro"/>
</dbReference>
<dbReference type="Gene3D" id="1.20.1250.20">
    <property type="entry name" value="MFS general substrate transporter like domains"/>
    <property type="match status" value="1"/>
</dbReference>
<feature type="transmembrane region" description="Helical" evidence="8">
    <location>
        <begin position="368"/>
        <end position="388"/>
    </location>
</feature>
<keyword evidence="3" id="KW-1003">Cell membrane</keyword>
<dbReference type="InterPro" id="IPR020846">
    <property type="entry name" value="MFS_dom"/>
</dbReference>